<keyword evidence="2" id="KW-1185">Reference proteome</keyword>
<gene>
    <name evidence="1" type="ORF">ACFPZ3_02235</name>
</gene>
<proteinExistence type="predicted"/>
<name>A0ABW1CAK6_9ACTN</name>
<accession>A0ABW1CAK6</accession>
<dbReference type="RefSeq" id="WP_379512215.1">
    <property type="nucleotide sequence ID" value="NZ_JBHSPA010000005.1"/>
</dbReference>
<protein>
    <submittedName>
        <fullName evidence="1">Uncharacterized protein</fullName>
    </submittedName>
</protein>
<comment type="caution">
    <text evidence="1">The sequence shown here is derived from an EMBL/GenBank/DDBJ whole genome shotgun (WGS) entry which is preliminary data.</text>
</comment>
<sequence length="42" mass="4611">MPVDLEPALGSDRVQQNIAWPYGRCALQISGPLASVTVWKRS</sequence>
<reference evidence="2" key="1">
    <citation type="journal article" date="2019" name="Int. J. Syst. Evol. Microbiol.">
        <title>The Global Catalogue of Microorganisms (GCM) 10K type strain sequencing project: providing services to taxonomists for standard genome sequencing and annotation.</title>
        <authorList>
            <consortium name="The Broad Institute Genomics Platform"/>
            <consortium name="The Broad Institute Genome Sequencing Center for Infectious Disease"/>
            <person name="Wu L."/>
            <person name="Ma J."/>
        </authorList>
    </citation>
    <scope>NUCLEOTIDE SEQUENCE [LARGE SCALE GENOMIC DNA]</scope>
    <source>
        <strain evidence="2">CCUG 53903</strain>
    </source>
</reference>
<evidence type="ECO:0000313" key="1">
    <source>
        <dbReference type="EMBL" id="MFC5822664.1"/>
    </source>
</evidence>
<dbReference type="EMBL" id="JBHSPA010000005">
    <property type="protein sequence ID" value="MFC5822664.1"/>
    <property type="molecule type" value="Genomic_DNA"/>
</dbReference>
<dbReference type="Proteomes" id="UP001596058">
    <property type="component" value="Unassembled WGS sequence"/>
</dbReference>
<evidence type="ECO:0000313" key="2">
    <source>
        <dbReference type="Proteomes" id="UP001596058"/>
    </source>
</evidence>
<organism evidence="1 2">
    <name type="scientific">Nonomuraea insulae</name>
    <dbReference type="NCBI Taxonomy" id="1616787"/>
    <lineage>
        <taxon>Bacteria</taxon>
        <taxon>Bacillati</taxon>
        <taxon>Actinomycetota</taxon>
        <taxon>Actinomycetes</taxon>
        <taxon>Streptosporangiales</taxon>
        <taxon>Streptosporangiaceae</taxon>
        <taxon>Nonomuraea</taxon>
    </lineage>
</organism>